<dbReference type="HOGENOM" id="CLU_3256003_0_0_10"/>
<organism evidence="1 2">
    <name type="scientific">Alloprevotella tannerae ATCC 51259</name>
    <dbReference type="NCBI Taxonomy" id="626522"/>
    <lineage>
        <taxon>Bacteria</taxon>
        <taxon>Pseudomonadati</taxon>
        <taxon>Bacteroidota</taxon>
        <taxon>Bacteroidia</taxon>
        <taxon>Bacteroidales</taxon>
        <taxon>Prevotellaceae</taxon>
        <taxon>Alloprevotella</taxon>
    </lineage>
</organism>
<dbReference type="Proteomes" id="UP000003460">
    <property type="component" value="Unassembled WGS sequence"/>
</dbReference>
<sequence>MVTNYCLVGANHRLAGANNELSKCHRLQLHTADVKSYASASQ</sequence>
<evidence type="ECO:0000313" key="1">
    <source>
        <dbReference type="EMBL" id="EEX72688.1"/>
    </source>
</evidence>
<evidence type="ECO:0000313" key="2">
    <source>
        <dbReference type="Proteomes" id="UP000003460"/>
    </source>
</evidence>
<protein>
    <submittedName>
        <fullName evidence="1">Uncharacterized protein</fullName>
    </submittedName>
</protein>
<keyword evidence="2" id="KW-1185">Reference proteome</keyword>
<dbReference type="EMBL" id="ACIJ02000007">
    <property type="protein sequence ID" value="EEX72688.1"/>
    <property type="molecule type" value="Genomic_DNA"/>
</dbReference>
<dbReference type="AlphaFoldDB" id="C9LDS7"/>
<reference evidence="1" key="1">
    <citation type="submission" date="2009-09" db="EMBL/GenBank/DDBJ databases">
        <authorList>
            <person name="Weinstock G."/>
            <person name="Sodergren E."/>
            <person name="Clifton S."/>
            <person name="Fulton L."/>
            <person name="Fulton B."/>
            <person name="Courtney L."/>
            <person name="Fronick C."/>
            <person name="Harrison M."/>
            <person name="Strong C."/>
            <person name="Farmer C."/>
            <person name="Delahaunty K."/>
            <person name="Markovic C."/>
            <person name="Hall O."/>
            <person name="Minx P."/>
            <person name="Tomlinson C."/>
            <person name="Mitreva M."/>
            <person name="Nelson J."/>
            <person name="Hou S."/>
            <person name="Wollam A."/>
            <person name="Pepin K.H."/>
            <person name="Johnson M."/>
            <person name="Bhonagiri V."/>
            <person name="Nash W.E."/>
            <person name="Warren W."/>
            <person name="Chinwalla A."/>
            <person name="Mardis E.R."/>
            <person name="Wilson R.K."/>
        </authorList>
    </citation>
    <scope>NUCLEOTIDE SEQUENCE [LARGE SCALE GENOMIC DNA]</scope>
    <source>
        <strain evidence="1">ATCC 51259</strain>
    </source>
</reference>
<dbReference type="STRING" id="626522.GCWU000325_00349"/>
<name>C9LDS7_9BACT</name>
<gene>
    <name evidence="1" type="ORF">GCWU000325_00349</name>
</gene>
<proteinExistence type="predicted"/>
<accession>C9LDS7</accession>
<comment type="caution">
    <text evidence="1">The sequence shown here is derived from an EMBL/GenBank/DDBJ whole genome shotgun (WGS) entry which is preliminary data.</text>
</comment>